<reference evidence="1 2" key="1">
    <citation type="submission" date="2019-12" db="EMBL/GenBank/DDBJ databases">
        <authorList>
            <person name="Alioto T."/>
            <person name="Alioto T."/>
            <person name="Gomez Garrido J."/>
        </authorList>
    </citation>
    <scope>NUCLEOTIDE SEQUENCE [LARGE SCALE GENOMIC DNA]</scope>
</reference>
<protein>
    <submittedName>
        <fullName evidence="1">Uncharacterized protein</fullName>
    </submittedName>
</protein>
<evidence type="ECO:0000313" key="2">
    <source>
        <dbReference type="Proteomes" id="UP000594638"/>
    </source>
</evidence>
<gene>
    <name evidence="1" type="ORF">OLEA9_A006259</name>
</gene>
<comment type="caution">
    <text evidence="1">The sequence shown here is derived from an EMBL/GenBank/DDBJ whole genome shotgun (WGS) entry which is preliminary data.</text>
</comment>
<proteinExistence type="predicted"/>
<dbReference type="Gramene" id="OE9A006259T1">
    <property type="protein sequence ID" value="OE9A006259C1"/>
    <property type="gene ID" value="OE9A006259"/>
</dbReference>
<dbReference type="EMBL" id="CACTIH010000146">
    <property type="protein sequence ID" value="CAA2955335.1"/>
    <property type="molecule type" value="Genomic_DNA"/>
</dbReference>
<sequence>MCRPCPGRVIATTGTETDFQAFFVVSGIRCTSHLQDTTGTYPDFQDATGIRSDFHVFLDNFLDTMCRQCLGRNRTAAGMQPDFQTFLGHIQDASGPWQGQSLIFKHFWGDFGYGVVTPPN</sequence>
<accession>A0A8S0PUU7</accession>
<dbReference type="Proteomes" id="UP000594638">
    <property type="component" value="Unassembled WGS sequence"/>
</dbReference>
<name>A0A8S0PUU7_OLEEU</name>
<keyword evidence="2" id="KW-1185">Reference proteome</keyword>
<evidence type="ECO:0000313" key="1">
    <source>
        <dbReference type="EMBL" id="CAA2955335.1"/>
    </source>
</evidence>
<dbReference type="AlphaFoldDB" id="A0A8S0PUU7"/>
<organism evidence="1 2">
    <name type="scientific">Olea europaea subsp. europaea</name>
    <dbReference type="NCBI Taxonomy" id="158383"/>
    <lineage>
        <taxon>Eukaryota</taxon>
        <taxon>Viridiplantae</taxon>
        <taxon>Streptophyta</taxon>
        <taxon>Embryophyta</taxon>
        <taxon>Tracheophyta</taxon>
        <taxon>Spermatophyta</taxon>
        <taxon>Magnoliopsida</taxon>
        <taxon>eudicotyledons</taxon>
        <taxon>Gunneridae</taxon>
        <taxon>Pentapetalae</taxon>
        <taxon>asterids</taxon>
        <taxon>lamiids</taxon>
        <taxon>Lamiales</taxon>
        <taxon>Oleaceae</taxon>
        <taxon>Oleeae</taxon>
        <taxon>Olea</taxon>
    </lineage>
</organism>